<evidence type="ECO:0000256" key="2">
    <source>
        <dbReference type="PROSITE-ProRule" id="PRU00504"/>
    </source>
</evidence>
<dbReference type="PANTHER" id="PTHR24104:SF25">
    <property type="entry name" value="PROTEIN LIN-41"/>
    <property type="match status" value="1"/>
</dbReference>
<dbReference type="Proteomes" id="UP000663844">
    <property type="component" value="Unassembled WGS sequence"/>
</dbReference>
<keyword evidence="3" id="KW-1133">Transmembrane helix</keyword>
<name>A0A819V6Z1_9BILA</name>
<evidence type="ECO:0000313" key="6">
    <source>
        <dbReference type="EMBL" id="CAF4104494.1"/>
    </source>
</evidence>
<evidence type="ECO:0000313" key="4">
    <source>
        <dbReference type="EMBL" id="CAF0822555.1"/>
    </source>
</evidence>
<organism evidence="6 7">
    <name type="scientific">Adineta steineri</name>
    <dbReference type="NCBI Taxonomy" id="433720"/>
    <lineage>
        <taxon>Eukaryota</taxon>
        <taxon>Metazoa</taxon>
        <taxon>Spiralia</taxon>
        <taxon>Gnathifera</taxon>
        <taxon>Rotifera</taxon>
        <taxon>Eurotatoria</taxon>
        <taxon>Bdelloidea</taxon>
        <taxon>Adinetida</taxon>
        <taxon>Adinetidae</taxon>
        <taxon>Adineta</taxon>
    </lineage>
</organism>
<sequence>MSALSDCSTTVWASNATTIVGSPTGIADFNSTLLNGLIGIAVGTNDSIYVMDHGTYFRMQLFYPGSQLGIAIFNATFGSDLNQLSAVNALYIDVSGNIYILDTGNNRVTKWAPGASTGILVAGGNGQGSSLRKLSNPYDLFVEPNTSYIWIVDYNNCRIVKWINTSTATLAAGAGCGTQASQFYYPTGLFVDTSDSNTLYVADYWNHRIQKWLYGASSGTTVAGQSGVSGSALNQLNKPYTLTVDTSGSLYIVDYGNNRIVLWLLGATSGIVIGGTGVAGVLPDQLNSPYTVRLDSTGALIVTDHAPNMTSSSSSTTSVLTNSTPIATASQNTTIAVPLTTKSLTTSANSPTTILSASTSIANSVSTPAVVTPSTKVSTSTLVTTSQMSSSTNTITKLSSTSATSSLSTNHSFATRNSNSKLLVLLLFCFIMIFINN</sequence>
<keyword evidence="1" id="KW-0677">Repeat</keyword>
<gene>
    <name evidence="4" type="ORF">JYZ213_LOCUS6391</name>
    <name evidence="6" type="ORF">OXD698_LOCUS35594</name>
    <name evidence="5" type="ORF">VCS650_LOCUS6368</name>
</gene>
<dbReference type="Proteomes" id="UP000663891">
    <property type="component" value="Unassembled WGS sequence"/>
</dbReference>
<dbReference type="Proteomes" id="UP000663845">
    <property type="component" value="Unassembled WGS sequence"/>
</dbReference>
<evidence type="ECO:0000256" key="3">
    <source>
        <dbReference type="SAM" id="Phobius"/>
    </source>
</evidence>
<dbReference type="Pfam" id="PF01436">
    <property type="entry name" value="NHL"/>
    <property type="match status" value="1"/>
</dbReference>
<dbReference type="InterPro" id="IPR011042">
    <property type="entry name" value="6-blade_b-propeller_TolB-like"/>
</dbReference>
<reference evidence="6" key="1">
    <citation type="submission" date="2021-02" db="EMBL/GenBank/DDBJ databases">
        <authorList>
            <person name="Nowell W R."/>
        </authorList>
    </citation>
    <scope>NUCLEOTIDE SEQUENCE</scope>
</reference>
<dbReference type="EMBL" id="CAJOAZ010005555">
    <property type="protein sequence ID" value="CAF4104494.1"/>
    <property type="molecule type" value="Genomic_DNA"/>
</dbReference>
<dbReference type="InterPro" id="IPR050952">
    <property type="entry name" value="TRIM-NHL_E3_ligases"/>
</dbReference>
<dbReference type="EMBL" id="CAJNOG010000040">
    <property type="protein sequence ID" value="CAF0822555.1"/>
    <property type="molecule type" value="Genomic_DNA"/>
</dbReference>
<dbReference type="Gene3D" id="2.120.10.30">
    <property type="entry name" value="TolB, C-terminal domain"/>
    <property type="match status" value="1"/>
</dbReference>
<evidence type="ECO:0008006" key="8">
    <source>
        <dbReference type="Google" id="ProtNLM"/>
    </source>
</evidence>
<dbReference type="EMBL" id="CAJNON010000039">
    <property type="protein sequence ID" value="CAF0845384.1"/>
    <property type="molecule type" value="Genomic_DNA"/>
</dbReference>
<dbReference type="InterPro" id="IPR001258">
    <property type="entry name" value="NHL_repeat"/>
</dbReference>
<evidence type="ECO:0000313" key="5">
    <source>
        <dbReference type="EMBL" id="CAF0845384.1"/>
    </source>
</evidence>
<dbReference type="OrthoDB" id="10044505at2759"/>
<evidence type="ECO:0000256" key="1">
    <source>
        <dbReference type="ARBA" id="ARBA00022737"/>
    </source>
</evidence>
<dbReference type="AlphaFoldDB" id="A0A819V6Z1"/>
<dbReference type="PROSITE" id="PS51125">
    <property type="entry name" value="NHL"/>
    <property type="match status" value="1"/>
</dbReference>
<dbReference type="CDD" id="cd05819">
    <property type="entry name" value="NHL"/>
    <property type="match status" value="1"/>
</dbReference>
<proteinExistence type="predicted"/>
<feature type="transmembrane region" description="Helical" evidence="3">
    <location>
        <begin position="418"/>
        <end position="435"/>
    </location>
</feature>
<dbReference type="GO" id="GO:0008270">
    <property type="term" value="F:zinc ion binding"/>
    <property type="evidence" value="ECO:0007669"/>
    <property type="project" value="UniProtKB-KW"/>
</dbReference>
<accession>A0A819V6Z1</accession>
<keyword evidence="3" id="KW-0812">Transmembrane</keyword>
<comment type="caution">
    <text evidence="6">The sequence shown here is derived from an EMBL/GenBank/DDBJ whole genome shotgun (WGS) entry which is preliminary data.</text>
</comment>
<keyword evidence="3" id="KW-0472">Membrane</keyword>
<protein>
    <recommendedName>
        <fullName evidence="8">NHL repeat containing protein-like protein</fullName>
    </recommendedName>
</protein>
<dbReference type="SUPFAM" id="SSF63829">
    <property type="entry name" value="Calcium-dependent phosphotriesterase"/>
    <property type="match status" value="1"/>
</dbReference>
<dbReference type="Gene3D" id="2.40.10.500">
    <property type="match status" value="1"/>
</dbReference>
<feature type="repeat" description="NHL" evidence="2">
    <location>
        <begin position="176"/>
        <end position="215"/>
    </location>
</feature>
<evidence type="ECO:0000313" key="7">
    <source>
        <dbReference type="Proteomes" id="UP000663844"/>
    </source>
</evidence>
<dbReference type="PANTHER" id="PTHR24104">
    <property type="entry name" value="E3 UBIQUITIN-PROTEIN LIGASE NHLRC1-RELATED"/>
    <property type="match status" value="1"/>
</dbReference>